<dbReference type="SUPFAM" id="SSF52266">
    <property type="entry name" value="SGNH hydrolase"/>
    <property type="match status" value="1"/>
</dbReference>
<dbReference type="Gene3D" id="3.40.50.1110">
    <property type="entry name" value="SGNH hydrolase"/>
    <property type="match status" value="2"/>
</dbReference>
<reference evidence="4 5" key="1">
    <citation type="submission" date="2024-06" db="EMBL/GenBank/DDBJ databases">
        <authorList>
            <person name="Kaempfer P."/>
            <person name="Viver T."/>
        </authorList>
    </citation>
    <scope>NUCLEOTIDE SEQUENCE [LARGE SCALE GENOMIC DNA]</scope>
    <source>
        <strain evidence="4 5">ST-119</strain>
    </source>
</reference>
<sequence>MKSIAKILFTVACFLGSVQLFSKTTLPSFFTDNMVLQQNTAVPFWGTSAKNTSVTITASWNDKSYTVTSGADGNWKVTLQTPSYGGPYTITVDDGSRLMLKNILIGDVWLCSGQSNMEMPLAGWGKINNYKEEIANANYPEIRLLQAEHVYSETPLDKLKVQNGGWQVCSPQTIADFSSTAYFFARKIYKEKHIPIGLLHSSWGGTVIEAWTEAGALKTIHDFDKAIDEMQEDQGVLAKRQGAALNEWMDALEKADKGFKNGTPVYILPEYNDGAWAKMELPGLWENGGLPDFDGVVWYRREIELPDDFVGKPLTLTFFADDDDKVWFNGKEVGATKGYNVKRQYTIAPDLIEKRNSITIRVFDGTGGGGIYGDKNEFTLSSGNTVFSLAGEWKYTVGISSTDLAPMPVITQGQNKPTALYNAMIHPILNYKIKGVIWYQGESNDMRAHQYQTLFPLMIKDWREKFKNPGMPFYFVQLAGFKAKKNEPGSSAWAELRDAQFKALTLPNTGMAVAIDIGNAEDIHPKNKQEVGERLARIALAKVYGVNIDYSGPLYKSYAVKNSNIVLTFDFDEKLQAKNGDLKGFSIAGADKKFYWANAKIQGNVVVVSSPQVKNPVAVRYNWADNPEGNLTNASGLPASPFRTDDWEGITFGKK</sequence>
<evidence type="ECO:0000313" key="5">
    <source>
        <dbReference type="Proteomes" id="UP001629156"/>
    </source>
</evidence>
<dbReference type="InterPro" id="IPR039329">
    <property type="entry name" value="SIAE"/>
</dbReference>
<dbReference type="PANTHER" id="PTHR22901:SF0">
    <property type="entry name" value="SIALATE O-ACETYLESTERASE"/>
    <property type="match status" value="1"/>
</dbReference>
<dbReference type="InterPro" id="IPR005181">
    <property type="entry name" value="SASA"/>
</dbReference>
<dbReference type="InterPro" id="IPR036514">
    <property type="entry name" value="SGNH_hydro_sf"/>
</dbReference>
<dbReference type="Gene3D" id="2.60.40.10">
    <property type="entry name" value="Immunoglobulins"/>
    <property type="match status" value="1"/>
</dbReference>
<evidence type="ECO:0000259" key="3">
    <source>
        <dbReference type="Pfam" id="PF03629"/>
    </source>
</evidence>
<accession>A0ABW8YU34</accession>
<gene>
    <name evidence="4" type="ORF">ABS766_03400</name>
</gene>
<feature type="domain" description="Sialate O-acetylesterase" evidence="3">
    <location>
        <begin position="107"/>
        <end position="233"/>
    </location>
</feature>
<keyword evidence="2" id="KW-0732">Signal</keyword>
<organism evidence="4 5">
    <name type="scientific">Flavobacterium rhizosphaerae</name>
    <dbReference type="NCBI Taxonomy" id="3163298"/>
    <lineage>
        <taxon>Bacteria</taxon>
        <taxon>Pseudomonadati</taxon>
        <taxon>Bacteroidota</taxon>
        <taxon>Flavobacteriia</taxon>
        <taxon>Flavobacteriales</taxon>
        <taxon>Flavobacteriaceae</taxon>
        <taxon>Flavobacterium</taxon>
    </lineage>
</organism>
<name>A0ABW8YU34_9FLAO</name>
<comment type="caution">
    <text evidence="4">The sequence shown here is derived from an EMBL/GenBank/DDBJ whole genome shotgun (WGS) entry which is preliminary data.</text>
</comment>
<evidence type="ECO:0000313" key="4">
    <source>
        <dbReference type="EMBL" id="MFL9843460.1"/>
    </source>
</evidence>
<dbReference type="RefSeq" id="WP_408083710.1">
    <property type="nucleotide sequence ID" value="NZ_JBELPZ010000002.1"/>
</dbReference>
<dbReference type="PANTHER" id="PTHR22901">
    <property type="entry name" value="SIALATE O-ACETYLESTERASE"/>
    <property type="match status" value="1"/>
</dbReference>
<evidence type="ECO:0000256" key="1">
    <source>
        <dbReference type="ARBA" id="ARBA00022801"/>
    </source>
</evidence>
<dbReference type="EMBL" id="JBELPZ010000002">
    <property type="protein sequence ID" value="MFL9843460.1"/>
    <property type="molecule type" value="Genomic_DNA"/>
</dbReference>
<feature type="domain" description="Sialate O-acetylesterase" evidence="3">
    <location>
        <begin position="416"/>
        <end position="539"/>
    </location>
</feature>
<dbReference type="SUPFAM" id="SSF49785">
    <property type="entry name" value="Galactose-binding domain-like"/>
    <property type="match status" value="1"/>
</dbReference>
<evidence type="ECO:0000256" key="2">
    <source>
        <dbReference type="SAM" id="SignalP"/>
    </source>
</evidence>
<keyword evidence="5" id="KW-1185">Reference proteome</keyword>
<dbReference type="Proteomes" id="UP001629156">
    <property type="component" value="Unassembled WGS sequence"/>
</dbReference>
<feature type="signal peptide" evidence="2">
    <location>
        <begin position="1"/>
        <end position="22"/>
    </location>
</feature>
<feature type="chain" id="PRO_5046992836" evidence="2">
    <location>
        <begin position="23"/>
        <end position="655"/>
    </location>
</feature>
<protein>
    <submittedName>
        <fullName evidence="4">Sialate O-acetylesterase</fullName>
    </submittedName>
</protein>
<dbReference type="InterPro" id="IPR008979">
    <property type="entry name" value="Galactose-bd-like_sf"/>
</dbReference>
<dbReference type="InterPro" id="IPR013783">
    <property type="entry name" value="Ig-like_fold"/>
</dbReference>
<keyword evidence="1" id="KW-0378">Hydrolase</keyword>
<proteinExistence type="predicted"/>
<dbReference type="Pfam" id="PF03629">
    <property type="entry name" value="SASA"/>
    <property type="match status" value="2"/>
</dbReference>